<keyword evidence="6 9" id="KW-0812">Transmembrane</keyword>
<dbReference type="GO" id="GO:0005315">
    <property type="term" value="F:phosphate transmembrane transporter activity"/>
    <property type="evidence" value="ECO:0007669"/>
    <property type="project" value="InterPro"/>
</dbReference>
<comment type="subcellular location">
    <subcellularLocation>
        <location evidence="1 9">Cell membrane</location>
        <topology evidence="1 9">Multi-pass membrane protein</topology>
    </subcellularLocation>
</comment>
<keyword evidence="13" id="KW-1185">Reference proteome</keyword>
<evidence type="ECO:0000256" key="6">
    <source>
        <dbReference type="ARBA" id="ARBA00022692"/>
    </source>
</evidence>
<dbReference type="Proteomes" id="UP000076964">
    <property type="component" value="Unassembled WGS sequence"/>
</dbReference>
<dbReference type="PROSITE" id="PS50928">
    <property type="entry name" value="ABC_TM1"/>
    <property type="match status" value="1"/>
</dbReference>
<dbReference type="GO" id="GO:0006817">
    <property type="term" value="P:phosphate ion transport"/>
    <property type="evidence" value="ECO:0007669"/>
    <property type="project" value="UniProtKB-KW"/>
</dbReference>
<evidence type="ECO:0000256" key="9">
    <source>
        <dbReference type="RuleBase" id="RU363032"/>
    </source>
</evidence>
<organism evidence="12 13">
    <name type="scientific">Thermodesulfatator autotrophicus</name>
    <dbReference type="NCBI Taxonomy" id="1795632"/>
    <lineage>
        <taxon>Bacteria</taxon>
        <taxon>Pseudomonadati</taxon>
        <taxon>Thermodesulfobacteriota</taxon>
        <taxon>Thermodesulfobacteria</taxon>
        <taxon>Thermodesulfobacteriales</taxon>
        <taxon>Thermodesulfatatoraceae</taxon>
        <taxon>Thermodesulfatator</taxon>
    </lineage>
</organism>
<dbReference type="Gene3D" id="1.10.3720.10">
    <property type="entry name" value="MetI-like"/>
    <property type="match status" value="1"/>
</dbReference>
<dbReference type="NCBIfam" id="TIGR02138">
    <property type="entry name" value="phosphate_pstC"/>
    <property type="match status" value="1"/>
</dbReference>
<keyword evidence="7 9" id="KW-1133">Transmembrane helix</keyword>
<keyword evidence="8 9" id="KW-0472">Membrane</keyword>
<evidence type="ECO:0000256" key="2">
    <source>
        <dbReference type="ARBA" id="ARBA00007069"/>
    </source>
</evidence>
<keyword evidence="4 10" id="KW-1003">Cell membrane</keyword>
<evidence type="ECO:0000313" key="13">
    <source>
        <dbReference type="Proteomes" id="UP000076964"/>
    </source>
</evidence>
<comment type="function">
    <text evidence="10">Part of the binding-protein-dependent transport system for phosphate; probably responsible for the translocation of the substrate across the membrane.</text>
</comment>
<feature type="transmembrane region" description="Helical" evidence="9">
    <location>
        <begin position="269"/>
        <end position="294"/>
    </location>
</feature>
<comment type="caution">
    <text evidence="12">The sequence shown here is derived from an EMBL/GenBank/DDBJ whole genome shotgun (WGS) entry which is preliminary data.</text>
</comment>
<reference evidence="12 13" key="1">
    <citation type="submission" date="2016-02" db="EMBL/GenBank/DDBJ databases">
        <title>Draft genome sequence of Thermodesulfatator sp. S606.</title>
        <authorList>
            <person name="Lai Q."/>
            <person name="Cao J."/>
            <person name="Dupont S."/>
            <person name="Shao Z."/>
            <person name="Jebbar M."/>
            <person name="Alain K."/>
        </authorList>
    </citation>
    <scope>NUCLEOTIDE SEQUENCE [LARGE SCALE GENOMIC DNA]</scope>
    <source>
        <strain evidence="12 13">S606</strain>
    </source>
</reference>
<feature type="transmembrane region" description="Helical" evidence="9">
    <location>
        <begin position="21"/>
        <end position="51"/>
    </location>
</feature>
<comment type="similarity">
    <text evidence="2 10">Belongs to the binding-protein-dependent transport system permease family. CysTW subfamily.</text>
</comment>
<dbReference type="CDD" id="cd06261">
    <property type="entry name" value="TM_PBP2"/>
    <property type="match status" value="1"/>
</dbReference>
<proteinExistence type="inferred from homology"/>
<dbReference type="InterPro" id="IPR035906">
    <property type="entry name" value="MetI-like_sf"/>
</dbReference>
<dbReference type="InterPro" id="IPR051124">
    <property type="entry name" value="Phosphate_Transport_Permease"/>
</dbReference>
<feature type="transmembrane region" description="Helical" evidence="9">
    <location>
        <begin position="114"/>
        <end position="141"/>
    </location>
</feature>
<dbReference type="GO" id="GO:0005886">
    <property type="term" value="C:plasma membrane"/>
    <property type="evidence" value="ECO:0007669"/>
    <property type="project" value="UniProtKB-SubCell"/>
</dbReference>
<evidence type="ECO:0000256" key="8">
    <source>
        <dbReference type="ARBA" id="ARBA00023136"/>
    </source>
</evidence>
<dbReference type="InterPro" id="IPR011864">
    <property type="entry name" value="Phosphate_PstC"/>
</dbReference>
<feature type="transmembrane region" description="Helical" evidence="9">
    <location>
        <begin position="71"/>
        <end position="102"/>
    </location>
</feature>
<keyword evidence="3 9" id="KW-0813">Transport</keyword>
<dbReference type="SUPFAM" id="SSF161098">
    <property type="entry name" value="MetI-like"/>
    <property type="match status" value="1"/>
</dbReference>
<evidence type="ECO:0000313" key="12">
    <source>
        <dbReference type="EMBL" id="OAG27175.1"/>
    </source>
</evidence>
<evidence type="ECO:0000256" key="10">
    <source>
        <dbReference type="RuleBase" id="RU363054"/>
    </source>
</evidence>
<dbReference type="Pfam" id="PF00528">
    <property type="entry name" value="BPD_transp_1"/>
    <property type="match status" value="1"/>
</dbReference>
<name>A0A177E5J5_9BACT</name>
<dbReference type="PANTHER" id="PTHR30425">
    <property type="entry name" value="PHOSPHATE TRANSPORT SYSTEM PERMEASE PROTEIN PST"/>
    <property type="match status" value="1"/>
</dbReference>
<evidence type="ECO:0000256" key="1">
    <source>
        <dbReference type="ARBA" id="ARBA00004651"/>
    </source>
</evidence>
<evidence type="ECO:0000256" key="7">
    <source>
        <dbReference type="ARBA" id="ARBA00022989"/>
    </source>
</evidence>
<gene>
    <name evidence="12" type="ORF">TH606_08350</name>
</gene>
<dbReference type="AlphaFoldDB" id="A0A177E5J5"/>
<feature type="transmembrane region" description="Helical" evidence="9">
    <location>
        <begin position="213"/>
        <end position="236"/>
    </location>
</feature>
<evidence type="ECO:0000256" key="5">
    <source>
        <dbReference type="ARBA" id="ARBA00022592"/>
    </source>
</evidence>
<feature type="transmembrane region" description="Helical" evidence="9">
    <location>
        <begin position="153"/>
        <end position="173"/>
    </location>
</feature>
<accession>A0A177E5J5</accession>
<dbReference type="EMBL" id="LSFI01000038">
    <property type="protein sequence ID" value="OAG27175.1"/>
    <property type="molecule type" value="Genomic_DNA"/>
</dbReference>
<dbReference type="InterPro" id="IPR000515">
    <property type="entry name" value="MetI-like"/>
</dbReference>
<evidence type="ECO:0000256" key="4">
    <source>
        <dbReference type="ARBA" id="ARBA00022475"/>
    </source>
</evidence>
<evidence type="ECO:0000259" key="11">
    <source>
        <dbReference type="PROSITE" id="PS50928"/>
    </source>
</evidence>
<feature type="domain" description="ABC transmembrane type-1" evidence="11">
    <location>
        <begin position="77"/>
        <end position="290"/>
    </location>
</feature>
<sequence length="299" mass="32434">MWTMMNDKKLSLPSKIWDDVFRYLAFGSGLVVILLIVASLITLIIQSWPAIKHYGLSFIWSTDWDPLAEKYGALPFIVGTLLTSFLALIIATPFALAGAIFLGELAPKKIAEPISFIMELLAGIPSVIYGLWALFFLVPIIRAFQMKIGAPPYGLGIFTASLVLAIMILPYALSVARDVIKLCPNDLKEAAYGLGATRWETIRGVILPYAKSGIVAGIVLALGRALGETMAVTMVIGNSSTLPSSIWDLGNTMASVIANEFNEAQGLHLAVLVEIGLLLFIITVIVNLIARIFIIKTRV</sequence>
<dbReference type="PANTHER" id="PTHR30425:SF1">
    <property type="entry name" value="PHOSPHATE TRANSPORT SYSTEM PERMEASE PROTEIN PSTC"/>
    <property type="match status" value="1"/>
</dbReference>
<evidence type="ECO:0000256" key="3">
    <source>
        <dbReference type="ARBA" id="ARBA00022448"/>
    </source>
</evidence>
<dbReference type="STRING" id="1795632.TH606_08350"/>
<keyword evidence="5 10" id="KW-0592">Phosphate transport</keyword>
<protein>
    <recommendedName>
        <fullName evidence="10">Phosphate transport system permease protein</fullName>
    </recommendedName>
</protein>